<gene>
    <name evidence="1" type="ORF">LCGC14_1366920</name>
</gene>
<protein>
    <submittedName>
        <fullName evidence="1">Uncharacterized protein</fullName>
    </submittedName>
</protein>
<comment type="caution">
    <text evidence="1">The sequence shown here is derived from an EMBL/GenBank/DDBJ whole genome shotgun (WGS) entry which is preliminary data.</text>
</comment>
<reference evidence="1" key="1">
    <citation type="journal article" date="2015" name="Nature">
        <title>Complex archaea that bridge the gap between prokaryotes and eukaryotes.</title>
        <authorList>
            <person name="Spang A."/>
            <person name="Saw J.H."/>
            <person name="Jorgensen S.L."/>
            <person name="Zaremba-Niedzwiedzka K."/>
            <person name="Martijn J."/>
            <person name="Lind A.E."/>
            <person name="van Eijk R."/>
            <person name="Schleper C."/>
            <person name="Guy L."/>
            <person name="Ettema T.J."/>
        </authorList>
    </citation>
    <scope>NUCLEOTIDE SEQUENCE</scope>
</reference>
<proteinExistence type="predicted"/>
<dbReference type="EMBL" id="LAZR01008597">
    <property type="protein sequence ID" value="KKM77736.1"/>
    <property type="molecule type" value="Genomic_DNA"/>
</dbReference>
<sequence length="63" mass="7143">MTPEVERLIAGAQDMVAVLTELRESPLVNHELRMAARNSVQSWYEGLEAITKGDPNVRPEYPY</sequence>
<evidence type="ECO:0000313" key="1">
    <source>
        <dbReference type="EMBL" id="KKM77736.1"/>
    </source>
</evidence>
<dbReference type="AlphaFoldDB" id="A0A0F9KSF8"/>
<accession>A0A0F9KSF8</accession>
<name>A0A0F9KSF8_9ZZZZ</name>
<organism evidence="1">
    <name type="scientific">marine sediment metagenome</name>
    <dbReference type="NCBI Taxonomy" id="412755"/>
    <lineage>
        <taxon>unclassified sequences</taxon>
        <taxon>metagenomes</taxon>
        <taxon>ecological metagenomes</taxon>
    </lineage>
</organism>